<feature type="transmembrane region" description="Helical" evidence="2">
    <location>
        <begin position="39"/>
        <end position="59"/>
    </location>
</feature>
<dbReference type="InterPro" id="IPR052016">
    <property type="entry name" value="Bact_Sigma-Reg"/>
</dbReference>
<name>A0A367ZJH0_9BACT</name>
<evidence type="ECO:0000313" key="6">
    <source>
        <dbReference type="Proteomes" id="UP000252355"/>
    </source>
</evidence>
<dbReference type="Pfam" id="PF05226">
    <property type="entry name" value="CHASE2"/>
    <property type="match status" value="1"/>
</dbReference>
<keyword evidence="2" id="KW-1133">Transmembrane helix</keyword>
<feature type="transmembrane region" description="Helical" evidence="2">
    <location>
        <begin position="374"/>
        <end position="395"/>
    </location>
</feature>
<feature type="transmembrane region" description="Helical" evidence="2">
    <location>
        <begin position="347"/>
        <end position="368"/>
    </location>
</feature>
<evidence type="ECO:0000256" key="1">
    <source>
        <dbReference type="ARBA" id="ARBA00022801"/>
    </source>
</evidence>
<dbReference type="Gene3D" id="3.60.40.10">
    <property type="entry name" value="PPM-type phosphatase domain"/>
    <property type="match status" value="1"/>
</dbReference>
<proteinExistence type="predicted"/>
<dbReference type="PANTHER" id="PTHR43156">
    <property type="entry name" value="STAGE II SPORULATION PROTEIN E-RELATED"/>
    <property type="match status" value="1"/>
</dbReference>
<dbReference type="SUPFAM" id="SSF81606">
    <property type="entry name" value="PP2C-like"/>
    <property type="match status" value="1"/>
</dbReference>
<evidence type="ECO:0000313" key="5">
    <source>
        <dbReference type="EMBL" id="RCK78180.1"/>
    </source>
</evidence>
<dbReference type="AlphaFoldDB" id="A0A367ZJH0"/>
<feature type="domain" description="PPM-type phosphatase" evidence="3">
    <location>
        <begin position="425"/>
        <end position="643"/>
    </location>
</feature>
<protein>
    <submittedName>
        <fullName evidence="5">Serine phosphatase RsbU, regulator of sigma subunit</fullName>
    </submittedName>
</protein>
<evidence type="ECO:0000256" key="2">
    <source>
        <dbReference type="SAM" id="Phobius"/>
    </source>
</evidence>
<sequence>MTTQPQEGEGTTGQARVATGLEAPSFLKQLEEGLGRKRLGWWGLGLAGLLLVVVSLPWLGEDIDRVAIDTAVRMAAAGRAPHPDLVIVGIDTETLAAVPERWPWPRERYARLLEAIGAAGPRLIVFDVLLQQLESADGGAGDQELAATLRRLGHVHLISLIEQRSTEVELQKRHFRSAPLFREAAAGEGFVWAWVDGDGLVRSFVVRDEHLGRASCVLNVAQRLRADLPPPPPADAEGLSHSLIAFARRGGETPTWSALDFLEGRVPAGALAGRVVLVGATAPILHDFHRTAIGLIAGPRLLAATLDTLLQDRVATRPSGRGWRLLLVVLGCLGGGWLTRRGGRRPWAALGLGLAIALAGWAAMFLGAGLCLPVFPLLIGWLVAGLAVIALTRLLELLAWQTLQAEASAAGLVQRQLFPPSAWEGQEFMSYGRCVPCSAAGGDYFDVVKLGEQDTLFLVCDVAGHGIGAAMVASMLKSALASLEDQAGFSLESAVTRLNGLLFRLFRGKKMVTGVFCRLEEATRRVTLLSAGHVKSLLVKADGQVEEIGAPAYPLGVRPVARLKMVPLALEPGDTLVMYTDGLVETVDWYNEVLGYSRFKAMLARRAPLVPGPDVVEQILDEVRQFAKGRPAADDMTILLVHRRQVGRPVVLQEGSPPVEIVRISRSES</sequence>
<keyword evidence="2" id="KW-0472">Membrane</keyword>
<keyword evidence="2" id="KW-0812">Transmembrane</keyword>
<organism evidence="5 6">
    <name type="scientific">Candidatus Ozemobacter sibiricus</name>
    <dbReference type="NCBI Taxonomy" id="2268124"/>
    <lineage>
        <taxon>Bacteria</taxon>
        <taxon>Candidatus Ozemobacteria</taxon>
        <taxon>Candidatus Ozemobacterales</taxon>
        <taxon>Candidatus Ozemobacteraceae</taxon>
        <taxon>Candidatus Ozemobacter</taxon>
    </lineage>
</organism>
<comment type="caution">
    <text evidence="5">The sequence shown here is derived from an EMBL/GenBank/DDBJ whole genome shotgun (WGS) entry which is preliminary data.</text>
</comment>
<evidence type="ECO:0000259" key="3">
    <source>
        <dbReference type="SMART" id="SM00331"/>
    </source>
</evidence>
<dbReference type="Pfam" id="PF07228">
    <property type="entry name" value="SpoIIE"/>
    <property type="match status" value="1"/>
</dbReference>
<evidence type="ECO:0000259" key="4">
    <source>
        <dbReference type="SMART" id="SM01080"/>
    </source>
</evidence>
<feature type="transmembrane region" description="Helical" evidence="2">
    <location>
        <begin position="322"/>
        <end position="340"/>
    </location>
</feature>
<keyword evidence="1" id="KW-0378">Hydrolase</keyword>
<dbReference type="InterPro" id="IPR036457">
    <property type="entry name" value="PPM-type-like_dom_sf"/>
</dbReference>
<dbReference type="InterPro" id="IPR001932">
    <property type="entry name" value="PPM-type_phosphatase-like_dom"/>
</dbReference>
<dbReference type="GO" id="GO:0016791">
    <property type="term" value="F:phosphatase activity"/>
    <property type="evidence" value="ECO:0007669"/>
    <property type="project" value="TreeGrafter"/>
</dbReference>
<accession>A0A367ZJH0</accession>
<gene>
    <name evidence="5" type="ORF">OZSIB_1696</name>
</gene>
<dbReference type="SMART" id="SM01080">
    <property type="entry name" value="CHASE2"/>
    <property type="match status" value="1"/>
</dbReference>
<dbReference type="PANTHER" id="PTHR43156:SF2">
    <property type="entry name" value="STAGE II SPORULATION PROTEIN E"/>
    <property type="match status" value="1"/>
</dbReference>
<reference evidence="5 6" key="1">
    <citation type="submission" date="2018-05" db="EMBL/GenBank/DDBJ databases">
        <title>A metagenomic window into the 2 km-deep terrestrial subsurface aquifer revealed taxonomically and functionally diverse microbial community comprising novel uncultured bacterial lineages.</title>
        <authorList>
            <person name="Kadnikov V.V."/>
            <person name="Mardanov A.V."/>
            <person name="Beletsky A.V."/>
            <person name="Banks D."/>
            <person name="Pimenov N.V."/>
            <person name="Frank Y.A."/>
            <person name="Karnachuk O.V."/>
            <person name="Ravin N.V."/>
        </authorList>
    </citation>
    <scope>NUCLEOTIDE SEQUENCE [LARGE SCALE GENOMIC DNA]</scope>
    <source>
        <strain evidence="5">BY5</strain>
    </source>
</reference>
<dbReference type="Proteomes" id="UP000252355">
    <property type="component" value="Unassembled WGS sequence"/>
</dbReference>
<dbReference type="SMART" id="SM00331">
    <property type="entry name" value="PP2C_SIG"/>
    <property type="match status" value="1"/>
</dbReference>
<feature type="domain" description="CHASE2" evidence="4">
    <location>
        <begin position="60"/>
        <end position="339"/>
    </location>
</feature>
<dbReference type="InterPro" id="IPR007890">
    <property type="entry name" value="CHASE2"/>
</dbReference>
<dbReference type="EMBL" id="QOQW01000026">
    <property type="protein sequence ID" value="RCK78180.1"/>
    <property type="molecule type" value="Genomic_DNA"/>
</dbReference>